<evidence type="ECO:0000256" key="3">
    <source>
        <dbReference type="ARBA" id="ARBA00023163"/>
    </source>
</evidence>
<dbReference type="Gene3D" id="1.10.10.10">
    <property type="entry name" value="Winged helix-like DNA-binding domain superfamily/Winged helix DNA-binding domain"/>
    <property type="match status" value="1"/>
</dbReference>
<evidence type="ECO:0000313" key="5">
    <source>
        <dbReference type="EMBL" id="KRM05605.1"/>
    </source>
</evidence>
<name>A0A0R1VK33_9LACO</name>
<keyword evidence="2" id="KW-0238">DNA-binding</keyword>
<evidence type="ECO:0000256" key="1">
    <source>
        <dbReference type="ARBA" id="ARBA00023015"/>
    </source>
</evidence>
<dbReference type="Pfam" id="PF01047">
    <property type="entry name" value="MarR"/>
    <property type="match status" value="1"/>
</dbReference>
<dbReference type="SMART" id="SM00347">
    <property type="entry name" value="HTH_MARR"/>
    <property type="match status" value="1"/>
</dbReference>
<dbReference type="InterPro" id="IPR036388">
    <property type="entry name" value="WH-like_DNA-bd_sf"/>
</dbReference>
<dbReference type="PROSITE" id="PS50995">
    <property type="entry name" value="HTH_MARR_2"/>
    <property type="match status" value="1"/>
</dbReference>
<dbReference type="EMBL" id="AZGB01000018">
    <property type="protein sequence ID" value="KRM05605.1"/>
    <property type="molecule type" value="Genomic_DNA"/>
</dbReference>
<dbReference type="GO" id="GO:0003677">
    <property type="term" value="F:DNA binding"/>
    <property type="evidence" value="ECO:0007669"/>
    <property type="project" value="UniProtKB-KW"/>
</dbReference>
<keyword evidence="3" id="KW-0804">Transcription</keyword>
<dbReference type="PATRIC" id="fig|1423750.3.peg.1341"/>
<keyword evidence="1" id="KW-0805">Transcription regulation</keyword>
<organism evidence="5 6">
    <name type="scientific">Liquorilactobacillus ghanensis DSM 18630</name>
    <dbReference type="NCBI Taxonomy" id="1423750"/>
    <lineage>
        <taxon>Bacteria</taxon>
        <taxon>Bacillati</taxon>
        <taxon>Bacillota</taxon>
        <taxon>Bacilli</taxon>
        <taxon>Lactobacillales</taxon>
        <taxon>Lactobacillaceae</taxon>
        <taxon>Liquorilactobacillus</taxon>
    </lineage>
</organism>
<dbReference type="GO" id="GO:0003700">
    <property type="term" value="F:DNA-binding transcription factor activity"/>
    <property type="evidence" value="ECO:0007669"/>
    <property type="project" value="InterPro"/>
</dbReference>
<dbReference type="InterPro" id="IPR000835">
    <property type="entry name" value="HTH_MarR-typ"/>
</dbReference>
<proteinExistence type="predicted"/>
<evidence type="ECO:0000259" key="4">
    <source>
        <dbReference type="PROSITE" id="PS50995"/>
    </source>
</evidence>
<dbReference type="InterPro" id="IPR036390">
    <property type="entry name" value="WH_DNA-bd_sf"/>
</dbReference>
<feature type="domain" description="HTH marR-type" evidence="4">
    <location>
        <begin position="1"/>
        <end position="134"/>
    </location>
</feature>
<evidence type="ECO:0000313" key="6">
    <source>
        <dbReference type="Proteomes" id="UP000051451"/>
    </source>
</evidence>
<dbReference type="RefSeq" id="WP_057872049.1">
    <property type="nucleotide sequence ID" value="NZ_AZGB01000018.1"/>
</dbReference>
<keyword evidence="6" id="KW-1185">Reference proteome</keyword>
<dbReference type="PANTHER" id="PTHR42756">
    <property type="entry name" value="TRANSCRIPTIONAL REGULATOR, MARR"/>
    <property type="match status" value="1"/>
</dbReference>
<dbReference type="SUPFAM" id="SSF46785">
    <property type="entry name" value="Winged helix' DNA-binding domain"/>
    <property type="match status" value="1"/>
</dbReference>
<dbReference type="AlphaFoldDB" id="A0A0R1VK33"/>
<sequence length="147" mass="16975">MIAYLSKYIAGLYRQSKKEINQEFQSVGIRATQGDLLLFINDNPGLSQKKIASLMILDPSLVGRDLKLLLDAGFIRRCNTPNDARIYQIFLTQKGQLLTNKLQKIVTNWWQKFFRKNPEVDLNQLINQLQPLYFSLISDSTDSLDKH</sequence>
<dbReference type="Proteomes" id="UP000051451">
    <property type="component" value="Unassembled WGS sequence"/>
</dbReference>
<dbReference type="STRING" id="1423750.FC89_GL001309"/>
<evidence type="ECO:0000256" key="2">
    <source>
        <dbReference type="ARBA" id="ARBA00023125"/>
    </source>
</evidence>
<protein>
    <recommendedName>
        <fullName evidence="4">HTH marR-type domain-containing protein</fullName>
    </recommendedName>
</protein>
<comment type="caution">
    <text evidence="5">The sequence shown here is derived from an EMBL/GenBank/DDBJ whole genome shotgun (WGS) entry which is preliminary data.</text>
</comment>
<dbReference type="OrthoDB" id="2193108at2"/>
<dbReference type="GeneID" id="98319320"/>
<accession>A0A0R1VK33</accession>
<reference evidence="5 6" key="1">
    <citation type="journal article" date="2015" name="Genome Announc.">
        <title>Expanding the biotechnology potential of lactobacilli through comparative genomics of 213 strains and associated genera.</title>
        <authorList>
            <person name="Sun Z."/>
            <person name="Harris H.M."/>
            <person name="McCann A."/>
            <person name="Guo C."/>
            <person name="Argimon S."/>
            <person name="Zhang W."/>
            <person name="Yang X."/>
            <person name="Jeffery I.B."/>
            <person name="Cooney J.C."/>
            <person name="Kagawa T.F."/>
            <person name="Liu W."/>
            <person name="Song Y."/>
            <person name="Salvetti E."/>
            <person name="Wrobel A."/>
            <person name="Rasinkangas P."/>
            <person name="Parkhill J."/>
            <person name="Rea M.C."/>
            <person name="O'Sullivan O."/>
            <person name="Ritari J."/>
            <person name="Douillard F.P."/>
            <person name="Paul Ross R."/>
            <person name="Yang R."/>
            <person name="Briner A.E."/>
            <person name="Felis G.E."/>
            <person name="de Vos W.M."/>
            <person name="Barrangou R."/>
            <person name="Klaenhammer T.R."/>
            <person name="Caufield P.W."/>
            <person name="Cui Y."/>
            <person name="Zhang H."/>
            <person name="O'Toole P.W."/>
        </authorList>
    </citation>
    <scope>NUCLEOTIDE SEQUENCE [LARGE SCALE GENOMIC DNA]</scope>
    <source>
        <strain evidence="5 6">DSM 18630</strain>
    </source>
</reference>
<gene>
    <name evidence="5" type="ORF">FC89_GL001309</name>
</gene>
<dbReference type="PANTHER" id="PTHR42756:SF1">
    <property type="entry name" value="TRANSCRIPTIONAL REPRESSOR OF EMRAB OPERON"/>
    <property type="match status" value="1"/>
</dbReference>